<dbReference type="Proteomes" id="UP000760860">
    <property type="component" value="Unassembled WGS sequence"/>
</dbReference>
<reference evidence="2" key="1">
    <citation type="submission" date="2018-05" db="EMBL/GenBank/DDBJ databases">
        <title>Effector identification in a new, highly contiguous assembly of the strawberry crown rot pathogen Phytophthora cactorum.</title>
        <authorList>
            <person name="Armitage A.D."/>
            <person name="Nellist C.F."/>
            <person name="Bates H."/>
            <person name="Vickerstaff R.J."/>
            <person name="Harrison R.J."/>
        </authorList>
    </citation>
    <scope>NUCLEOTIDE SEQUENCE</scope>
    <source>
        <strain evidence="2">P421</strain>
    </source>
</reference>
<organism evidence="2 3">
    <name type="scientific">Phytophthora cactorum</name>
    <dbReference type="NCBI Taxonomy" id="29920"/>
    <lineage>
        <taxon>Eukaryota</taxon>
        <taxon>Sar</taxon>
        <taxon>Stramenopiles</taxon>
        <taxon>Oomycota</taxon>
        <taxon>Peronosporomycetes</taxon>
        <taxon>Peronosporales</taxon>
        <taxon>Peronosporaceae</taxon>
        <taxon>Phytophthora</taxon>
    </lineage>
</organism>
<evidence type="ECO:0000256" key="1">
    <source>
        <dbReference type="SAM" id="MobiDB-lite"/>
    </source>
</evidence>
<name>A0A8T1GWY5_9STRA</name>
<dbReference type="AlphaFoldDB" id="A0A8T1GWY5"/>
<gene>
    <name evidence="2" type="ORF">PC129_g25408</name>
</gene>
<dbReference type="EMBL" id="RCMV01006002">
    <property type="protein sequence ID" value="KAG3180930.1"/>
    <property type="molecule type" value="Genomic_DNA"/>
</dbReference>
<evidence type="ECO:0000313" key="2">
    <source>
        <dbReference type="EMBL" id="KAG3180930.1"/>
    </source>
</evidence>
<feature type="region of interest" description="Disordered" evidence="1">
    <location>
        <begin position="59"/>
        <end position="92"/>
    </location>
</feature>
<proteinExistence type="predicted"/>
<sequence>MEAQRREGTRERVAWRPECHPSEIRIAPIFSRGMGRPWDQAGYWVRTPNLGQVRHGVARQAEMKGRQEKQGQQSEIPWGRSRQRRAEGDGFF</sequence>
<comment type="caution">
    <text evidence="2">The sequence shown here is derived from an EMBL/GenBank/DDBJ whole genome shotgun (WGS) entry which is preliminary data.</text>
</comment>
<accession>A0A8T1GWY5</accession>
<protein>
    <submittedName>
        <fullName evidence="2">Uncharacterized protein</fullName>
    </submittedName>
</protein>
<evidence type="ECO:0000313" key="3">
    <source>
        <dbReference type="Proteomes" id="UP000760860"/>
    </source>
</evidence>